<dbReference type="Proteomes" id="UP000198862">
    <property type="component" value="Unassembled WGS sequence"/>
</dbReference>
<dbReference type="CDD" id="cd00761">
    <property type="entry name" value="Glyco_tranf_GTA_type"/>
    <property type="match status" value="1"/>
</dbReference>
<reference evidence="2 3" key="1">
    <citation type="submission" date="2016-10" db="EMBL/GenBank/DDBJ databases">
        <authorList>
            <person name="de Groot N.N."/>
        </authorList>
    </citation>
    <scope>NUCLEOTIDE SEQUENCE [LARGE SCALE GENOMIC DNA]</scope>
    <source>
        <strain evidence="2 3">DSM 6059</strain>
    </source>
</reference>
<dbReference type="EMBL" id="FOLO01000058">
    <property type="protein sequence ID" value="SFD44710.1"/>
    <property type="molecule type" value="Genomic_DNA"/>
</dbReference>
<dbReference type="InterPro" id="IPR001173">
    <property type="entry name" value="Glyco_trans_2-like"/>
</dbReference>
<evidence type="ECO:0000313" key="2">
    <source>
        <dbReference type="EMBL" id="SFD44710.1"/>
    </source>
</evidence>
<organism evidence="2 3">
    <name type="scientific">Pseudoalteromonas denitrificans DSM 6059</name>
    <dbReference type="NCBI Taxonomy" id="1123010"/>
    <lineage>
        <taxon>Bacteria</taxon>
        <taxon>Pseudomonadati</taxon>
        <taxon>Pseudomonadota</taxon>
        <taxon>Gammaproteobacteria</taxon>
        <taxon>Alteromonadales</taxon>
        <taxon>Pseudoalteromonadaceae</taxon>
        <taxon>Pseudoalteromonas</taxon>
    </lineage>
</organism>
<proteinExistence type="predicted"/>
<accession>A0A1I1SNT1</accession>
<dbReference type="AlphaFoldDB" id="A0A1I1SNT1"/>
<dbReference type="Gene3D" id="3.90.550.10">
    <property type="entry name" value="Spore Coat Polysaccharide Biosynthesis Protein SpsA, Chain A"/>
    <property type="match status" value="1"/>
</dbReference>
<protein>
    <submittedName>
        <fullName evidence="2">Glycosyltransferase involved in cell wall bisynthesis</fullName>
    </submittedName>
</protein>
<gene>
    <name evidence="2" type="ORF">SAMN02745724_04554</name>
</gene>
<dbReference type="SUPFAM" id="SSF53448">
    <property type="entry name" value="Nucleotide-diphospho-sugar transferases"/>
    <property type="match status" value="1"/>
</dbReference>
<evidence type="ECO:0000313" key="3">
    <source>
        <dbReference type="Proteomes" id="UP000198862"/>
    </source>
</evidence>
<keyword evidence="2" id="KW-0808">Transferase</keyword>
<dbReference type="PANTHER" id="PTHR22916">
    <property type="entry name" value="GLYCOSYLTRANSFERASE"/>
    <property type="match status" value="1"/>
</dbReference>
<sequence length="289" mass="34350">MRNFLLVTVWIPTYNRKEMLERSLKSVLNQNYKSIDLFIVDNGSRDGAAEVVESYIKNHINIIYHRFDSNKGAWAARNYAINNSNGELVTGFDDDDEFFEGRIEQLVSAYDEKHAFVCACFYWDCGVYRKEKIDHDLEISLHDQLNFNQASNQELVSKQRMIDIGLFDEDMISCQDWDVWRRLIIKYGVALRVPTPSYIVHTSYNKPRITGNINKRLAGLEQFYKKYHTLMSPQNSKCFAFLKHYNSEKKLNLFDFYKLFSWSIKDQVIRYFIAFYFPQLAKRRLERLR</sequence>
<dbReference type="InterPro" id="IPR029044">
    <property type="entry name" value="Nucleotide-diphossugar_trans"/>
</dbReference>
<dbReference type="GO" id="GO:0016758">
    <property type="term" value="F:hexosyltransferase activity"/>
    <property type="evidence" value="ECO:0007669"/>
    <property type="project" value="UniProtKB-ARBA"/>
</dbReference>
<keyword evidence="3" id="KW-1185">Reference proteome</keyword>
<dbReference type="OrthoDB" id="9802649at2"/>
<name>A0A1I1SNT1_9GAMM</name>
<dbReference type="STRING" id="1123010.SAMN02745724_04554"/>
<dbReference type="Pfam" id="PF00535">
    <property type="entry name" value="Glycos_transf_2"/>
    <property type="match status" value="1"/>
</dbReference>
<dbReference type="PANTHER" id="PTHR22916:SF3">
    <property type="entry name" value="UDP-GLCNAC:BETAGAL BETA-1,3-N-ACETYLGLUCOSAMINYLTRANSFERASE-LIKE PROTEIN 1"/>
    <property type="match status" value="1"/>
</dbReference>
<dbReference type="RefSeq" id="WP_091990185.1">
    <property type="nucleotide sequence ID" value="NZ_FOLO01000058.1"/>
</dbReference>
<evidence type="ECO:0000259" key="1">
    <source>
        <dbReference type="Pfam" id="PF00535"/>
    </source>
</evidence>
<feature type="domain" description="Glycosyltransferase 2-like" evidence="1">
    <location>
        <begin position="8"/>
        <end position="135"/>
    </location>
</feature>